<protein>
    <submittedName>
        <fullName evidence="1">Uncharacterized protein</fullName>
    </submittedName>
</protein>
<comment type="caution">
    <text evidence="1">The sequence shown here is derived from an EMBL/GenBank/DDBJ whole genome shotgun (WGS) entry which is preliminary data.</text>
</comment>
<organism evidence="1 2">
    <name type="scientific">Solanum pinnatisectum</name>
    <name type="common">tansyleaf nightshade</name>
    <dbReference type="NCBI Taxonomy" id="50273"/>
    <lineage>
        <taxon>Eukaryota</taxon>
        <taxon>Viridiplantae</taxon>
        <taxon>Streptophyta</taxon>
        <taxon>Embryophyta</taxon>
        <taxon>Tracheophyta</taxon>
        <taxon>Spermatophyta</taxon>
        <taxon>Magnoliopsida</taxon>
        <taxon>eudicotyledons</taxon>
        <taxon>Gunneridae</taxon>
        <taxon>Pentapetalae</taxon>
        <taxon>asterids</taxon>
        <taxon>lamiids</taxon>
        <taxon>Solanales</taxon>
        <taxon>Solanaceae</taxon>
        <taxon>Solanoideae</taxon>
        <taxon>Solaneae</taxon>
        <taxon>Solanum</taxon>
    </lineage>
</organism>
<evidence type="ECO:0000313" key="1">
    <source>
        <dbReference type="EMBL" id="KAK4708785.1"/>
    </source>
</evidence>
<dbReference type="AlphaFoldDB" id="A0AAV9K8E5"/>
<gene>
    <name evidence="1" type="ORF">R3W88_029710</name>
</gene>
<reference evidence="1 2" key="1">
    <citation type="submission" date="2023-10" db="EMBL/GenBank/DDBJ databases">
        <title>Genome-Wide Identification Analysis in wild type Solanum Pinnatisectum Reveals Some Genes Defensing Phytophthora Infestans.</title>
        <authorList>
            <person name="Sun C."/>
        </authorList>
    </citation>
    <scope>NUCLEOTIDE SEQUENCE [LARGE SCALE GENOMIC DNA]</scope>
    <source>
        <strain evidence="1">LQN</strain>
        <tissue evidence="1">Leaf</tissue>
    </source>
</reference>
<keyword evidence="2" id="KW-1185">Reference proteome</keyword>
<evidence type="ECO:0000313" key="2">
    <source>
        <dbReference type="Proteomes" id="UP001311915"/>
    </source>
</evidence>
<dbReference type="Proteomes" id="UP001311915">
    <property type="component" value="Unassembled WGS sequence"/>
</dbReference>
<dbReference type="EMBL" id="JAWPEI010000012">
    <property type="protein sequence ID" value="KAK4708785.1"/>
    <property type="molecule type" value="Genomic_DNA"/>
</dbReference>
<name>A0AAV9K8E5_9SOLN</name>
<proteinExistence type="predicted"/>
<sequence>MINMLILTSRINQNSVNKHNYKHIKILFKHLIHQTHKSDQSIFQPKRYHQKLIMTIPSSKSYLRNVPIHYPQLMIP</sequence>
<accession>A0AAV9K8E5</accession>